<proteinExistence type="predicted"/>
<dbReference type="EMBL" id="JARBHA010000007">
    <property type="protein sequence ID" value="KAJ9696032.1"/>
    <property type="molecule type" value="Genomic_DNA"/>
</dbReference>
<dbReference type="Proteomes" id="UP001168098">
    <property type="component" value="Unassembled WGS sequence"/>
</dbReference>
<sequence length="208" mass="22659">MATTTDLSDYSPSATITPFDCPVPLLRGPVPAGPSDDPSAGPFVLAFRDSRAWRSAFKACESKIIEQCEAGARIGCAVSASSKCGPPWWWALIGRSPPSLAEREECEEREMAACVAASKEKCVKFAKDKCLGPFRDARIAVNGRDLTRKKKREAVELICWASMGGRRNSIGLENLGSWVLSKCKLGETNYRGSDLPNTQNLENSLCLR</sequence>
<protein>
    <submittedName>
        <fullName evidence="1">Uncharacterized protein</fullName>
    </submittedName>
</protein>
<dbReference type="PANTHER" id="PTHR36773">
    <property type="entry name" value="EXPRESSED PROTEIN"/>
    <property type="match status" value="1"/>
</dbReference>
<dbReference type="AlphaFoldDB" id="A0AA38ZVM1"/>
<evidence type="ECO:0000313" key="1">
    <source>
        <dbReference type="EMBL" id="KAJ9696032.1"/>
    </source>
</evidence>
<organism evidence="1 2">
    <name type="scientific">Vitis rotundifolia</name>
    <name type="common">Muscadine grape</name>
    <dbReference type="NCBI Taxonomy" id="103349"/>
    <lineage>
        <taxon>Eukaryota</taxon>
        <taxon>Viridiplantae</taxon>
        <taxon>Streptophyta</taxon>
        <taxon>Embryophyta</taxon>
        <taxon>Tracheophyta</taxon>
        <taxon>Spermatophyta</taxon>
        <taxon>Magnoliopsida</taxon>
        <taxon>eudicotyledons</taxon>
        <taxon>Gunneridae</taxon>
        <taxon>Pentapetalae</taxon>
        <taxon>rosids</taxon>
        <taxon>Vitales</taxon>
        <taxon>Vitaceae</taxon>
        <taxon>Viteae</taxon>
        <taxon>Vitis</taxon>
    </lineage>
</organism>
<gene>
    <name evidence="1" type="ORF">PVL29_008340</name>
</gene>
<accession>A0AA38ZVM1</accession>
<comment type="caution">
    <text evidence="1">The sequence shown here is derived from an EMBL/GenBank/DDBJ whole genome shotgun (WGS) entry which is preliminary data.</text>
</comment>
<dbReference type="GO" id="GO:0009536">
    <property type="term" value="C:plastid"/>
    <property type="evidence" value="ECO:0007669"/>
    <property type="project" value="TreeGrafter"/>
</dbReference>
<name>A0AA38ZVM1_VITRO</name>
<evidence type="ECO:0000313" key="2">
    <source>
        <dbReference type="Proteomes" id="UP001168098"/>
    </source>
</evidence>
<keyword evidence="2" id="KW-1185">Reference proteome</keyword>
<dbReference type="PANTHER" id="PTHR36773:SF1">
    <property type="entry name" value="EXPRESSED PROTEIN"/>
    <property type="match status" value="1"/>
</dbReference>
<reference evidence="1 2" key="1">
    <citation type="journal article" date="2023" name="BMC Biotechnol.">
        <title>Vitis rotundifolia cv Carlos genome sequencing.</title>
        <authorList>
            <person name="Huff M."/>
            <person name="Hulse-Kemp A."/>
            <person name="Scheffler B."/>
            <person name="Youngblood R."/>
            <person name="Simpson S."/>
            <person name="Babiker E."/>
            <person name="Staton M."/>
        </authorList>
    </citation>
    <scope>NUCLEOTIDE SEQUENCE [LARGE SCALE GENOMIC DNA]</scope>
    <source>
        <tissue evidence="1">Leaf</tissue>
    </source>
</reference>